<dbReference type="InterPro" id="IPR002505">
    <property type="entry name" value="PTA_PTB"/>
</dbReference>
<organism evidence="5 6">
    <name type="scientific">Sediminibacillus albus</name>
    <dbReference type="NCBI Taxonomy" id="407036"/>
    <lineage>
        <taxon>Bacteria</taxon>
        <taxon>Bacillati</taxon>
        <taxon>Bacillota</taxon>
        <taxon>Bacilli</taxon>
        <taxon>Bacillales</taxon>
        <taxon>Bacillaceae</taxon>
        <taxon>Sediminibacillus</taxon>
    </lineage>
</organism>
<dbReference type="AlphaFoldDB" id="A0A1G8VG95"/>
<keyword evidence="2 5" id="KW-0808">Transferase</keyword>
<accession>A0A1G8VG95</accession>
<dbReference type="NCBIfam" id="NF006045">
    <property type="entry name" value="PRK08190.1"/>
    <property type="match status" value="1"/>
</dbReference>
<keyword evidence="3" id="KW-0012">Acyltransferase</keyword>
<dbReference type="GO" id="GO:0016746">
    <property type="term" value="F:acyltransferase activity"/>
    <property type="evidence" value="ECO:0007669"/>
    <property type="project" value="UniProtKB-KW"/>
</dbReference>
<dbReference type="InterPro" id="IPR050500">
    <property type="entry name" value="Phos_Acetyltrans/Butyryltrans"/>
</dbReference>
<keyword evidence="6" id="KW-1185">Reference proteome</keyword>
<evidence type="ECO:0000256" key="2">
    <source>
        <dbReference type="ARBA" id="ARBA00022679"/>
    </source>
</evidence>
<reference evidence="5 6" key="1">
    <citation type="submission" date="2016-10" db="EMBL/GenBank/DDBJ databases">
        <authorList>
            <person name="de Groot N.N."/>
        </authorList>
    </citation>
    <scope>NUCLEOTIDE SEQUENCE [LARGE SCALE GENOMIC DNA]</scope>
    <source>
        <strain evidence="5 6">CGMCC 1.6502</strain>
    </source>
</reference>
<evidence type="ECO:0000256" key="3">
    <source>
        <dbReference type="ARBA" id="ARBA00023315"/>
    </source>
</evidence>
<evidence type="ECO:0000313" key="6">
    <source>
        <dbReference type="Proteomes" id="UP000198694"/>
    </source>
</evidence>
<dbReference type="RefSeq" id="WP_093210243.1">
    <property type="nucleotide sequence ID" value="NZ_FNFL01000001.1"/>
</dbReference>
<dbReference type="SUPFAM" id="SSF53659">
    <property type="entry name" value="Isocitrate/Isopropylmalate dehydrogenase-like"/>
    <property type="match status" value="1"/>
</dbReference>
<dbReference type="Pfam" id="PF01515">
    <property type="entry name" value="PTA_PTB"/>
    <property type="match status" value="1"/>
</dbReference>
<dbReference type="EMBL" id="FNFL01000001">
    <property type="protein sequence ID" value="SDJ65073.1"/>
    <property type="molecule type" value="Genomic_DNA"/>
</dbReference>
<proteinExistence type="inferred from homology"/>
<dbReference type="PANTHER" id="PTHR43356:SF2">
    <property type="entry name" value="PHOSPHATE ACETYLTRANSFERASE"/>
    <property type="match status" value="1"/>
</dbReference>
<sequence>MKKLEELLKNMGEVHRKNIAVVQAADKEVLMAVEDALRRELCQFTLYGSAAKIKSICEAEGIDPALPDLHIVDAVSEEEAASKAVKDVANGTAHVLMKGNIATSSLMKEVLNKQYGLRTGNILSHTALFEIPGHKKTIFLTDAALNIAPDLQQKASIINNAVHVAKSVGIAIPKVAVLAAVETVNPAMQTTLDAAVLAQMQKRGQISGCVVDGPLAFDVAVSPKAADHKRVSSEVAGDTDILVVPSIETGNALYKSFVYFSNAKVAAVITGAKAPIVLTSRSDTAENKLTSLALALRTLL</sequence>
<evidence type="ECO:0000256" key="1">
    <source>
        <dbReference type="ARBA" id="ARBA00005656"/>
    </source>
</evidence>
<dbReference type="InterPro" id="IPR012147">
    <property type="entry name" value="P_Ac_Bu_trans"/>
</dbReference>
<protein>
    <submittedName>
        <fullName evidence="5">Phosphate butyryltransferase</fullName>
    </submittedName>
</protein>
<dbReference type="Proteomes" id="UP000198694">
    <property type="component" value="Unassembled WGS sequence"/>
</dbReference>
<evidence type="ECO:0000259" key="4">
    <source>
        <dbReference type="Pfam" id="PF01515"/>
    </source>
</evidence>
<feature type="domain" description="Phosphate acetyl/butaryl transferase" evidence="4">
    <location>
        <begin position="79"/>
        <end position="295"/>
    </location>
</feature>
<dbReference type="PIRSF" id="PIRSF000428">
    <property type="entry name" value="P_Ac_trans"/>
    <property type="match status" value="1"/>
</dbReference>
<dbReference type="NCBIfam" id="NF005837">
    <property type="entry name" value="PRK07742.1"/>
    <property type="match status" value="1"/>
</dbReference>
<dbReference type="OrthoDB" id="9774179at2"/>
<dbReference type="Gene3D" id="3.40.718.10">
    <property type="entry name" value="Isopropylmalate Dehydrogenase"/>
    <property type="match status" value="1"/>
</dbReference>
<dbReference type="PANTHER" id="PTHR43356">
    <property type="entry name" value="PHOSPHATE ACETYLTRANSFERASE"/>
    <property type="match status" value="1"/>
</dbReference>
<evidence type="ECO:0000313" key="5">
    <source>
        <dbReference type="EMBL" id="SDJ65073.1"/>
    </source>
</evidence>
<dbReference type="STRING" id="407036.SAMN05216243_0089"/>
<gene>
    <name evidence="5" type="ORF">SAMN05216243_0089</name>
</gene>
<name>A0A1G8VG95_9BACI</name>
<comment type="similarity">
    <text evidence="1">Belongs to the phosphate acetyltransferase and butyryltransferase family.</text>
</comment>